<keyword evidence="8 17" id="KW-0521">NADP</keyword>
<dbReference type="PANTHER" id="PTHR12592">
    <property type="entry name" value="ATP-DEPENDENT (S)-NAD(P)H-HYDRATE DEHYDRATASE FAMILY MEMBER"/>
    <property type="match status" value="1"/>
</dbReference>
<dbReference type="InterPro" id="IPR000631">
    <property type="entry name" value="CARKD"/>
</dbReference>
<dbReference type="NCBIfam" id="TIGR00196">
    <property type="entry name" value="yjeF_cterm"/>
    <property type="match status" value="1"/>
</dbReference>
<dbReference type="eggNOG" id="COG0063">
    <property type="taxonomic scope" value="Bacteria"/>
</dbReference>
<feature type="domain" description="YjeF C-terminal" evidence="20">
    <location>
        <begin position="214"/>
        <end position="469"/>
    </location>
</feature>
<dbReference type="CDD" id="cd01171">
    <property type="entry name" value="YXKO-related"/>
    <property type="match status" value="1"/>
</dbReference>
<protein>
    <recommendedName>
        <fullName evidence="19">Bifunctional NAD(P)H-hydrate repair enzyme</fullName>
    </recommendedName>
    <alternativeName>
        <fullName evidence="19">Nicotinamide nucleotide repair protein</fullName>
    </alternativeName>
    <domain>
        <recommendedName>
            <fullName evidence="19">ADP-dependent (S)-NAD(P)H-hydrate dehydratase</fullName>
            <ecNumber evidence="19">4.2.1.136</ecNumber>
        </recommendedName>
        <alternativeName>
            <fullName evidence="19">ADP-dependent NAD(P)HX dehydratase</fullName>
        </alternativeName>
    </domain>
    <domain>
        <recommendedName>
            <fullName evidence="19">NAD(P)H-hydrate epimerase</fullName>
            <ecNumber evidence="19">5.1.99.6</ecNumber>
        </recommendedName>
    </domain>
</protein>
<evidence type="ECO:0000259" key="20">
    <source>
        <dbReference type="PROSITE" id="PS51383"/>
    </source>
</evidence>
<dbReference type="SUPFAM" id="SSF53613">
    <property type="entry name" value="Ribokinase-like"/>
    <property type="match status" value="1"/>
</dbReference>
<evidence type="ECO:0000256" key="12">
    <source>
        <dbReference type="ARBA" id="ARBA00023239"/>
    </source>
</evidence>
<sequence>MPHPRSLLLPTPAQCGEMDRLAYKAVPIATLMDRAGWAVARAIRLHFTPCRVLVLCGPGNNGGDGYVAARYLAQMGSPVAVAALAEPRSDSDAAKAAALFKGPRVPFSPKEAARADLVVDAIFGAGLSRAPEENVVSVLKAAQRVVAIDMPTGIDGATGAILGDAPDCELTVTFVRPKPGHKLLPGSAKLGDFVCADIGEPQGILDQLGIQTWHNEPGLWHIPPMTPESYKYSRGVVSICAGGSMPGAARLSAAGARASGAGLVRISAGENAPAFRLGAPGLIVDDGELANLLQDERRKIWICGPGLTPDEVAETLPILLKAERIVLADAGALTWGAENPERLKGVAAITPHIGEFSRLFGKPGEDRLSAAREAARKINAVVVMKGADTIIAAPDGRAAINDHASPALATAGSGDTLTGVIGTMLAAGMPVWEACCAGVWLHGEAGLRAGDWPIAEDLDAHLGAARTKAIELGL</sequence>
<evidence type="ECO:0000256" key="8">
    <source>
        <dbReference type="ARBA" id="ARBA00022857"/>
    </source>
</evidence>
<evidence type="ECO:0000256" key="3">
    <source>
        <dbReference type="ARBA" id="ARBA00006001"/>
    </source>
</evidence>
<dbReference type="InterPro" id="IPR029056">
    <property type="entry name" value="Ribokinase-like"/>
</dbReference>
<dbReference type="EC" id="4.2.1.136" evidence="19"/>
<feature type="binding site" evidence="17">
    <location>
        <position position="414"/>
    </location>
    <ligand>
        <name>AMP</name>
        <dbReference type="ChEBI" id="CHEBI:456215"/>
    </ligand>
</feature>
<dbReference type="Pfam" id="PF03853">
    <property type="entry name" value="YjeF_N"/>
    <property type="match status" value="1"/>
</dbReference>
<comment type="subunit">
    <text evidence="17">Homotetramer.</text>
</comment>
<evidence type="ECO:0000256" key="5">
    <source>
        <dbReference type="ARBA" id="ARBA00022723"/>
    </source>
</evidence>
<evidence type="ECO:0000313" key="22">
    <source>
        <dbReference type="EMBL" id="AOX17084.1"/>
    </source>
</evidence>
<reference evidence="22 23" key="1">
    <citation type="journal article" date="2016" name="Microb. Cell Fact.">
        <title>Dissection of exopolysaccharide biosynthesis in Kozakia baliensis.</title>
        <authorList>
            <person name="Brandt J.U."/>
            <person name="Jakob F."/>
            <person name="Behr J."/>
            <person name="Geissler A.J."/>
            <person name="Vogel R.F."/>
        </authorList>
    </citation>
    <scope>NUCLEOTIDE SEQUENCE [LARGE SCALE GENOMIC DNA]</scope>
    <source>
        <strain evidence="22 23">DSM 14400</strain>
    </source>
</reference>
<comment type="catalytic activity">
    <reaction evidence="1 18 19">
        <text>(6R)-NADHX = (6S)-NADHX</text>
        <dbReference type="Rhea" id="RHEA:32215"/>
        <dbReference type="ChEBI" id="CHEBI:64074"/>
        <dbReference type="ChEBI" id="CHEBI:64075"/>
        <dbReference type="EC" id="5.1.99.6"/>
    </reaction>
</comment>
<evidence type="ECO:0000256" key="13">
    <source>
        <dbReference type="ARBA" id="ARBA00023268"/>
    </source>
</evidence>
<dbReference type="PROSITE" id="PS51383">
    <property type="entry name" value="YJEF_C_3"/>
    <property type="match status" value="1"/>
</dbReference>
<keyword evidence="13" id="KW-0511">Multifunctional enzyme</keyword>
<evidence type="ECO:0000256" key="9">
    <source>
        <dbReference type="ARBA" id="ARBA00022958"/>
    </source>
</evidence>
<evidence type="ECO:0000256" key="2">
    <source>
        <dbReference type="ARBA" id="ARBA00000909"/>
    </source>
</evidence>
<dbReference type="InterPro" id="IPR036652">
    <property type="entry name" value="YjeF_N_dom_sf"/>
</dbReference>
<keyword evidence="11 18" id="KW-0413">Isomerase</keyword>
<feature type="binding site" evidence="17">
    <location>
        <begin position="385"/>
        <end position="389"/>
    </location>
    <ligand>
        <name>AMP</name>
        <dbReference type="ChEBI" id="CHEBI:456215"/>
    </ligand>
</feature>
<keyword evidence="7 17" id="KW-0067">ATP-binding</keyword>
<comment type="similarity">
    <text evidence="3 19">In the N-terminal section; belongs to the NnrE/AIBP family.</text>
</comment>
<keyword evidence="12 17" id="KW-0456">Lyase</keyword>
<evidence type="ECO:0000256" key="1">
    <source>
        <dbReference type="ARBA" id="ARBA00000013"/>
    </source>
</evidence>
<comment type="function">
    <text evidence="17">Catalyzes the dehydration of the S-form of NAD(P)HX at the expense of ADP, which is converted to AMP. Together with NAD(P)HX epimerase, which catalyzes the epimerization of the S- and R-forms, the enzyme allows the repair of both epimers of NAD(P)HX, a damaged form of NAD(P)H that is a result of enzymatic or heat-dependent hydration.</text>
</comment>
<dbReference type="HAMAP" id="MF_01966">
    <property type="entry name" value="NADHX_epimerase"/>
    <property type="match status" value="1"/>
</dbReference>
<feature type="binding site" evidence="18">
    <location>
        <position position="152"/>
    </location>
    <ligand>
        <name>K(+)</name>
        <dbReference type="ChEBI" id="CHEBI:29103"/>
    </ligand>
</feature>
<evidence type="ECO:0000256" key="17">
    <source>
        <dbReference type="HAMAP-Rule" id="MF_01965"/>
    </source>
</evidence>
<keyword evidence="9 18" id="KW-0630">Potassium</keyword>
<feature type="binding site" evidence="18">
    <location>
        <begin position="60"/>
        <end position="64"/>
    </location>
    <ligand>
        <name>(6S)-NADPHX</name>
        <dbReference type="ChEBI" id="CHEBI:64076"/>
    </ligand>
</feature>
<dbReference type="Gene3D" id="3.40.1190.20">
    <property type="match status" value="1"/>
</dbReference>
<dbReference type="SUPFAM" id="SSF64153">
    <property type="entry name" value="YjeF N-terminal domain-like"/>
    <property type="match status" value="1"/>
</dbReference>
<comment type="cofactor">
    <cofactor evidence="17">
        <name>Mg(2+)</name>
        <dbReference type="ChEBI" id="CHEBI:18420"/>
    </cofactor>
</comment>
<comment type="caution">
    <text evidence="18">Lacks conserved residue(s) required for the propagation of feature annotation.</text>
</comment>
<dbReference type="InterPro" id="IPR030677">
    <property type="entry name" value="Nnr"/>
</dbReference>
<feature type="binding site" evidence="17">
    <location>
        <position position="248"/>
    </location>
    <ligand>
        <name>(6S)-NADPHX</name>
        <dbReference type="ChEBI" id="CHEBI:64076"/>
    </ligand>
</feature>
<feature type="binding site" evidence="18">
    <location>
        <position position="149"/>
    </location>
    <ligand>
        <name>(6S)-NADPHX</name>
        <dbReference type="ChEBI" id="CHEBI:64076"/>
    </ligand>
</feature>
<dbReference type="RefSeq" id="WP_070402765.1">
    <property type="nucleotide sequence ID" value="NZ_BJVW01000003.1"/>
</dbReference>
<dbReference type="GO" id="GO:0005524">
    <property type="term" value="F:ATP binding"/>
    <property type="evidence" value="ECO:0007669"/>
    <property type="project" value="UniProtKB-UniRule"/>
</dbReference>
<dbReference type="PROSITE" id="PS01050">
    <property type="entry name" value="YJEF_C_2"/>
    <property type="match status" value="1"/>
</dbReference>
<keyword evidence="5 18" id="KW-0479">Metal-binding</keyword>
<dbReference type="GO" id="GO:0052855">
    <property type="term" value="F:ADP-dependent NAD(P)H-hydrate dehydratase activity"/>
    <property type="evidence" value="ECO:0007669"/>
    <property type="project" value="UniProtKB-UniRule"/>
</dbReference>
<dbReference type="InterPro" id="IPR017953">
    <property type="entry name" value="Carbohydrate_kinase_pred_CS"/>
</dbReference>
<dbReference type="AlphaFoldDB" id="A0A1D8UTV6"/>
<evidence type="ECO:0000256" key="14">
    <source>
        <dbReference type="ARBA" id="ARBA00025153"/>
    </source>
</evidence>
<dbReference type="KEGG" id="kba:A0U89_07925"/>
<comment type="similarity">
    <text evidence="17">Belongs to the NnrD/CARKD family.</text>
</comment>
<feature type="binding site" evidence="17">
    <location>
        <position position="415"/>
    </location>
    <ligand>
        <name>(6S)-NADPHX</name>
        <dbReference type="ChEBI" id="CHEBI:64076"/>
    </ligand>
</feature>
<dbReference type="PIRSF" id="PIRSF017184">
    <property type="entry name" value="Nnr"/>
    <property type="match status" value="1"/>
</dbReference>
<dbReference type="NCBIfam" id="TIGR00197">
    <property type="entry name" value="yjeF_nterm"/>
    <property type="match status" value="1"/>
</dbReference>
<comment type="function">
    <text evidence="18">Catalyzes the epimerization of the S- and R-forms of NAD(P)HX, a damaged form of NAD(P)H that is a result of enzymatic or heat-dependent hydration. This is a prerequisite for the S-specific NAD(P)H-hydrate dehydratase to allow the repair of both epimers of NAD(P)HX.</text>
</comment>
<comment type="catalytic activity">
    <reaction evidence="16 17 19">
        <text>(6S)-NADPHX + ADP = AMP + phosphate + NADPH + H(+)</text>
        <dbReference type="Rhea" id="RHEA:32235"/>
        <dbReference type="ChEBI" id="CHEBI:15378"/>
        <dbReference type="ChEBI" id="CHEBI:43474"/>
        <dbReference type="ChEBI" id="CHEBI:57783"/>
        <dbReference type="ChEBI" id="CHEBI:64076"/>
        <dbReference type="ChEBI" id="CHEBI:456215"/>
        <dbReference type="ChEBI" id="CHEBI:456216"/>
        <dbReference type="EC" id="4.2.1.136"/>
    </reaction>
</comment>
<dbReference type="GO" id="GO:0110051">
    <property type="term" value="P:metabolite repair"/>
    <property type="evidence" value="ECO:0007669"/>
    <property type="project" value="TreeGrafter"/>
</dbReference>
<comment type="similarity">
    <text evidence="4 19">In the C-terminal section; belongs to the NnrD/CARKD family.</text>
</comment>
<feature type="binding site" evidence="18">
    <location>
        <position position="120"/>
    </location>
    <ligand>
        <name>K(+)</name>
        <dbReference type="ChEBI" id="CHEBI:29103"/>
    </ligand>
</feature>
<dbReference type="Gene3D" id="3.40.50.10260">
    <property type="entry name" value="YjeF N-terminal domain"/>
    <property type="match status" value="1"/>
</dbReference>
<dbReference type="PROSITE" id="PS51385">
    <property type="entry name" value="YJEF_N"/>
    <property type="match status" value="1"/>
</dbReference>
<evidence type="ECO:0000256" key="6">
    <source>
        <dbReference type="ARBA" id="ARBA00022741"/>
    </source>
</evidence>
<organism evidence="22 23">
    <name type="scientific">Kozakia baliensis</name>
    <dbReference type="NCBI Taxonomy" id="153496"/>
    <lineage>
        <taxon>Bacteria</taxon>
        <taxon>Pseudomonadati</taxon>
        <taxon>Pseudomonadota</taxon>
        <taxon>Alphaproteobacteria</taxon>
        <taxon>Acetobacterales</taxon>
        <taxon>Acetobacteraceae</taxon>
        <taxon>Kozakia</taxon>
    </lineage>
</organism>
<comment type="function">
    <text evidence="14 19">Bifunctional enzyme that catalyzes the epimerization of the S- and R-forms of NAD(P)HX and the dehydration of the S-form of NAD(P)HX at the expense of ADP, which is converted to AMP. This allows the repair of both epimers of NAD(P)HX, a damaged form of NAD(P)H that is a result of enzymatic or heat-dependent hydration.</text>
</comment>
<dbReference type="GO" id="GO:0046496">
    <property type="term" value="P:nicotinamide nucleotide metabolic process"/>
    <property type="evidence" value="ECO:0007669"/>
    <property type="project" value="UniProtKB-UniRule"/>
</dbReference>
<evidence type="ECO:0000259" key="21">
    <source>
        <dbReference type="PROSITE" id="PS51385"/>
    </source>
</evidence>
<evidence type="ECO:0000256" key="4">
    <source>
        <dbReference type="ARBA" id="ARBA00009524"/>
    </source>
</evidence>
<comment type="similarity">
    <text evidence="18">Belongs to the NnrE/AIBP family.</text>
</comment>
<keyword evidence="6 17" id="KW-0547">Nucleotide-binding</keyword>
<evidence type="ECO:0000313" key="23">
    <source>
        <dbReference type="Proteomes" id="UP000179145"/>
    </source>
</evidence>
<feature type="binding site" evidence="18">
    <location>
        <position position="61"/>
    </location>
    <ligand>
        <name>K(+)</name>
        <dbReference type="ChEBI" id="CHEBI:29103"/>
    </ligand>
</feature>
<evidence type="ECO:0000256" key="16">
    <source>
        <dbReference type="ARBA" id="ARBA00049209"/>
    </source>
</evidence>
<evidence type="ECO:0000256" key="19">
    <source>
        <dbReference type="PIRNR" id="PIRNR017184"/>
    </source>
</evidence>
<comment type="catalytic activity">
    <reaction evidence="2 18 19">
        <text>(6R)-NADPHX = (6S)-NADPHX</text>
        <dbReference type="Rhea" id="RHEA:32227"/>
        <dbReference type="ChEBI" id="CHEBI:64076"/>
        <dbReference type="ChEBI" id="CHEBI:64077"/>
        <dbReference type="EC" id="5.1.99.6"/>
    </reaction>
</comment>
<dbReference type="OrthoDB" id="9806925at2"/>
<keyword evidence="10 17" id="KW-0520">NAD</keyword>
<feature type="domain" description="YjeF N-terminal" evidence="21">
    <location>
        <begin position="15"/>
        <end position="206"/>
    </location>
</feature>
<proteinExistence type="inferred from homology"/>
<dbReference type="Proteomes" id="UP000179145">
    <property type="component" value="Chromosome"/>
</dbReference>
<accession>A0A1D8UTV6</accession>
<dbReference type="EMBL" id="CP014674">
    <property type="protein sequence ID" value="AOX17084.1"/>
    <property type="molecule type" value="Genomic_DNA"/>
</dbReference>
<dbReference type="eggNOG" id="COG0062">
    <property type="taxonomic scope" value="Bacteria"/>
</dbReference>
<evidence type="ECO:0000256" key="7">
    <source>
        <dbReference type="ARBA" id="ARBA00022840"/>
    </source>
</evidence>
<dbReference type="InterPro" id="IPR004443">
    <property type="entry name" value="YjeF_N_dom"/>
</dbReference>
<dbReference type="Pfam" id="PF01256">
    <property type="entry name" value="Carb_kinase"/>
    <property type="match status" value="1"/>
</dbReference>
<evidence type="ECO:0000256" key="15">
    <source>
        <dbReference type="ARBA" id="ARBA00048238"/>
    </source>
</evidence>
<dbReference type="HAMAP" id="MF_01965">
    <property type="entry name" value="NADHX_dehydratase"/>
    <property type="match status" value="1"/>
</dbReference>
<keyword evidence="23" id="KW-1185">Reference proteome</keyword>
<feature type="binding site" evidence="17">
    <location>
        <position position="352"/>
    </location>
    <ligand>
        <name>(6S)-NADPHX</name>
        <dbReference type="ChEBI" id="CHEBI:64076"/>
    </ligand>
</feature>
<comment type="cofactor">
    <cofactor evidence="18 19">
        <name>K(+)</name>
        <dbReference type="ChEBI" id="CHEBI:29103"/>
    </cofactor>
    <text evidence="18 19">Binds 1 potassium ion per subunit.</text>
</comment>
<dbReference type="PANTHER" id="PTHR12592:SF0">
    <property type="entry name" value="ATP-DEPENDENT (S)-NAD(P)H-HYDRATE DEHYDRATASE"/>
    <property type="match status" value="1"/>
</dbReference>
<evidence type="ECO:0000256" key="11">
    <source>
        <dbReference type="ARBA" id="ARBA00023235"/>
    </source>
</evidence>
<dbReference type="EC" id="5.1.99.6" evidence="19"/>
<comment type="catalytic activity">
    <reaction evidence="15 17 19">
        <text>(6S)-NADHX + ADP = AMP + phosphate + NADH + H(+)</text>
        <dbReference type="Rhea" id="RHEA:32223"/>
        <dbReference type="ChEBI" id="CHEBI:15378"/>
        <dbReference type="ChEBI" id="CHEBI:43474"/>
        <dbReference type="ChEBI" id="CHEBI:57945"/>
        <dbReference type="ChEBI" id="CHEBI:64074"/>
        <dbReference type="ChEBI" id="CHEBI:456215"/>
        <dbReference type="ChEBI" id="CHEBI:456216"/>
        <dbReference type="EC" id="4.2.1.136"/>
    </reaction>
</comment>
<evidence type="ECO:0000256" key="18">
    <source>
        <dbReference type="HAMAP-Rule" id="MF_01966"/>
    </source>
</evidence>
<dbReference type="STRING" id="153496.A0U89_07925"/>
<feature type="binding site" evidence="17">
    <location>
        <position position="306"/>
    </location>
    <ligand>
        <name>(6S)-NADPHX</name>
        <dbReference type="ChEBI" id="CHEBI:64076"/>
    </ligand>
</feature>
<dbReference type="GO" id="GO:0046872">
    <property type="term" value="F:metal ion binding"/>
    <property type="evidence" value="ECO:0007669"/>
    <property type="project" value="UniProtKB-UniRule"/>
</dbReference>
<dbReference type="GO" id="GO:0052856">
    <property type="term" value="F:NAD(P)HX epimerase activity"/>
    <property type="evidence" value="ECO:0007669"/>
    <property type="project" value="UniProtKB-UniRule"/>
</dbReference>
<gene>
    <name evidence="18" type="primary">nnrE</name>
    <name evidence="17" type="synonym">nnrD</name>
    <name evidence="22" type="ORF">A0U89_07925</name>
</gene>
<name>A0A1D8UTV6_9PROT</name>
<evidence type="ECO:0000256" key="10">
    <source>
        <dbReference type="ARBA" id="ARBA00023027"/>
    </source>
</evidence>